<protein>
    <submittedName>
        <fullName evidence="2">Heavy metal transport/detoxification protein</fullName>
    </submittedName>
</protein>
<name>F2IF00_FLUTR</name>
<dbReference type="Proteomes" id="UP000007463">
    <property type="component" value="Chromosome"/>
</dbReference>
<accession>F2IF00</accession>
<dbReference type="HOGENOM" id="CLU_134973_0_1_10"/>
<gene>
    <name evidence="2" type="ordered locus">Fluta_0459</name>
</gene>
<organism evidence="2 3">
    <name type="scientific">Fluviicola taffensis (strain DSM 16823 / NCIMB 13979 / RW262)</name>
    <dbReference type="NCBI Taxonomy" id="755732"/>
    <lineage>
        <taxon>Bacteria</taxon>
        <taxon>Pseudomonadati</taxon>
        <taxon>Bacteroidota</taxon>
        <taxon>Flavobacteriia</taxon>
        <taxon>Flavobacteriales</taxon>
        <taxon>Crocinitomicaceae</taxon>
        <taxon>Fluviicola</taxon>
    </lineage>
</organism>
<dbReference type="InterPro" id="IPR036163">
    <property type="entry name" value="HMA_dom_sf"/>
</dbReference>
<dbReference type="AlphaFoldDB" id="F2IF00"/>
<dbReference type="SUPFAM" id="SSF55008">
    <property type="entry name" value="HMA, heavy metal-associated domain"/>
    <property type="match status" value="1"/>
</dbReference>
<keyword evidence="1" id="KW-0732">Signal</keyword>
<reference evidence="3" key="2">
    <citation type="submission" date="2011-02" db="EMBL/GenBank/DDBJ databases">
        <title>The complete genome of Fluviicola taffensis DSM 16823.</title>
        <authorList>
            <consortium name="US DOE Joint Genome Institute (JGI-PGF)"/>
            <person name="Lucas S."/>
            <person name="Copeland A."/>
            <person name="Lapidus A."/>
            <person name="Bruce D."/>
            <person name="Goodwin L."/>
            <person name="Pitluck S."/>
            <person name="Kyrpides N."/>
            <person name="Mavromatis K."/>
            <person name="Ivanova N."/>
            <person name="Mikhailova N."/>
            <person name="Pagani I."/>
            <person name="Chertkov O."/>
            <person name="Detter J.C."/>
            <person name="Han C."/>
            <person name="Tapia R."/>
            <person name="Land M."/>
            <person name="Hauser L."/>
            <person name="Markowitz V."/>
            <person name="Cheng J.-F."/>
            <person name="Hugenholtz P."/>
            <person name="Woyke T."/>
            <person name="Wu D."/>
            <person name="Tindall B."/>
            <person name="Pomrenke H.G."/>
            <person name="Brambilla E."/>
            <person name="Klenk H.-P."/>
            <person name="Eisen J.A."/>
        </authorList>
    </citation>
    <scope>NUCLEOTIDE SEQUENCE [LARGE SCALE GENOMIC DNA]</scope>
    <source>
        <strain evidence="3">DSM 16823 / RW262 / RW262</strain>
    </source>
</reference>
<evidence type="ECO:0000313" key="3">
    <source>
        <dbReference type="Proteomes" id="UP000007463"/>
    </source>
</evidence>
<evidence type="ECO:0000256" key="1">
    <source>
        <dbReference type="SAM" id="SignalP"/>
    </source>
</evidence>
<reference evidence="2 3" key="1">
    <citation type="journal article" date="2011" name="Stand. Genomic Sci.">
        <title>Complete genome sequence of the gliding freshwater bacterium Fluviicola taffensis type strain (RW262).</title>
        <authorList>
            <person name="Woyke T."/>
            <person name="Chertkov O."/>
            <person name="Lapidus A."/>
            <person name="Nolan M."/>
            <person name="Lucas S."/>
            <person name="Del Rio T.G."/>
            <person name="Tice H."/>
            <person name="Cheng J.F."/>
            <person name="Tapia R."/>
            <person name="Han C."/>
            <person name="Goodwin L."/>
            <person name="Pitluck S."/>
            <person name="Liolios K."/>
            <person name="Pagani I."/>
            <person name="Ivanova N."/>
            <person name="Huntemann M."/>
            <person name="Mavromatis K."/>
            <person name="Mikhailova N."/>
            <person name="Pati A."/>
            <person name="Chen A."/>
            <person name="Palaniappan K."/>
            <person name="Land M."/>
            <person name="Hauser L."/>
            <person name="Brambilla E.M."/>
            <person name="Rohde M."/>
            <person name="Mwirichia R."/>
            <person name="Sikorski J."/>
            <person name="Tindall B.J."/>
            <person name="Goker M."/>
            <person name="Bristow J."/>
            <person name="Eisen J.A."/>
            <person name="Markowitz V."/>
            <person name="Hugenholtz P."/>
            <person name="Klenk H.P."/>
            <person name="Kyrpides N.C."/>
        </authorList>
    </citation>
    <scope>NUCLEOTIDE SEQUENCE [LARGE SCALE GENOMIC DNA]</scope>
    <source>
        <strain evidence="3">DSM 16823 / RW262 / RW262</strain>
    </source>
</reference>
<feature type="signal peptide" evidence="1">
    <location>
        <begin position="1"/>
        <end position="19"/>
    </location>
</feature>
<dbReference type="eggNOG" id="COG2608">
    <property type="taxonomic scope" value="Bacteria"/>
</dbReference>
<keyword evidence="3" id="KW-1185">Reference proteome</keyword>
<dbReference type="OrthoDB" id="5513217at2"/>
<dbReference type="KEGG" id="fte:Fluta_0459"/>
<feature type="chain" id="PRO_5003283649" evidence="1">
    <location>
        <begin position="20"/>
        <end position="117"/>
    </location>
</feature>
<dbReference type="GO" id="GO:0046872">
    <property type="term" value="F:metal ion binding"/>
    <property type="evidence" value="ECO:0007669"/>
    <property type="project" value="InterPro"/>
</dbReference>
<dbReference type="Gene3D" id="3.30.70.100">
    <property type="match status" value="1"/>
</dbReference>
<proteinExistence type="predicted"/>
<evidence type="ECO:0000313" key="2">
    <source>
        <dbReference type="EMBL" id="AEA42465.1"/>
    </source>
</evidence>
<dbReference type="EMBL" id="CP002542">
    <property type="protein sequence ID" value="AEA42465.1"/>
    <property type="molecule type" value="Genomic_DNA"/>
</dbReference>
<sequence precursor="true">MFKTALFIAFFFASQLVMAQKEPNRQTITIKTPNTCNHCKVCETCGGKLEGDLVFVKGIQLVTYNEADQTTTVIYWTKKITPEKIRKEISLRGFDADEVKADPNGYKQRDGCCKGEE</sequence>
<dbReference type="STRING" id="755732.Fluta_0459"/>
<dbReference type="RefSeq" id="WP_013685239.1">
    <property type="nucleotide sequence ID" value="NC_015321.1"/>
</dbReference>